<keyword evidence="9 11" id="KW-0030">Aminoacyl-tRNA synthetase</keyword>
<feature type="binding site" evidence="12">
    <location>
        <begin position="276"/>
        <end position="277"/>
    </location>
    <ligand>
        <name>L-histidine</name>
        <dbReference type="ChEBI" id="CHEBI:57595"/>
    </ligand>
</feature>
<dbReference type="GO" id="GO:0004821">
    <property type="term" value="F:histidine-tRNA ligase activity"/>
    <property type="evidence" value="ECO:0007669"/>
    <property type="project" value="UniProtKB-UniRule"/>
</dbReference>
<comment type="subunit">
    <text evidence="3 11">Homodimer.</text>
</comment>
<dbReference type="InterPro" id="IPR015807">
    <property type="entry name" value="His-tRNA-ligase"/>
</dbReference>
<dbReference type="Gene3D" id="3.40.50.800">
    <property type="entry name" value="Anticodon-binding domain"/>
    <property type="match status" value="1"/>
</dbReference>
<dbReference type="SUPFAM" id="SSF55681">
    <property type="entry name" value="Class II aaRS and biotin synthetases"/>
    <property type="match status" value="1"/>
</dbReference>
<keyword evidence="7 11" id="KW-0067">ATP-binding</keyword>
<evidence type="ECO:0000256" key="8">
    <source>
        <dbReference type="ARBA" id="ARBA00022917"/>
    </source>
</evidence>
<dbReference type="PIRSF" id="PIRSF001549">
    <property type="entry name" value="His-tRNA_synth"/>
    <property type="match status" value="1"/>
</dbReference>
<dbReference type="InterPro" id="IPR036621">
    <property type="entry name" value="Anticodon-bd_dom_sf"/>
</dbReference>
<keyword evidence="6 11" id="KW-0547">Nucleotide-binding</keyword>
<dbReference type="InterPro" id="IPR006195">
    <property type="entry name" value="aa-tRNA-synth_II"/>
</dbReference>
<proteinExistence type="inferred from homology"/>
<dbReference type="PATRIC" id="fig|580047.4.peg.599"/>
<comment type="subcellular location">
    <subcellularLocation>
        <location evidence="1 11">Cytoplasm</location>
    </subcellularLocation>
</comment>
<feature type="binding site" evidence="12">
    <location>
        <position position="272"/>
    </location>
    <ligand>
        <name>L-histidine</name>
        <dbReference type="ChEBI" id="CHEBI:57595"/>
    </ligand>
</feature>
<reference evidence="14 15" key="1">
    <citation type="journal article" date="2011" name="J. Exp. Med.">
        <title>A live-attenuated chlamydial vaccine protects against trachoma in nonhuman primates.</title>
        <authorList>
            <person name="Kari L."/>
            <person name="Whitmire W.M."/>
            <person name="Olivares-Zavaleta N."/>
            <person name="Goheen M.M."/>
            <person name="Taylor L.D."/>
            <person name="Carlson J.H."/>
            <person name="Sturdevant G.L."/>
            <person name="Lu C."/>
            <person name="Bakios L.E."/>
            <person name="Randall L.B."/>
            <person name="Parnell M.J."/>
            <person name="Zhong G."/>
            <person name="Caldwell H.D."/>
        </authorList>
    </citation>
    <scope>NUCLEOTIDE SEQUENCE [LARGE SCALE GENOMIC DNA]</scope>
    <source>
        <strain evidence="14 15">A2497</strain>
    </source>
</reference>
<dbReference type="KEGG" id="cra:CTO_0593"/>
<evidence type="ECO:0000256" key="5">
    <source>
        <dbReference type="ARBA" id="ARBA00022598"/>
    </source>
</evidence>
<sequence length="436" mass="50222">MRIVRLYTMSNALPKGVFDIFPYVTSPKNLWRNSSLWKRVEHAAHRICNLYGFDEIRTPVFEKTETFLRVGEYSDIVKKEVYTFLDKKRRSLTLRPEGTAAVVRALLDHSADMRKDNKFYYILPMFRYERQQSGRYRQHHQFGLEAIGVRHPLRDAEVLSLLWDFYAAVGLQHMQIHVNFLGGQKTRARYDEALREFFRKDLDRLSPLSQERYHANLLRILDSKEPEDQEFIEKAPSILDYIDDRDLSYFDAVLAQLKALGISFAINPRLVRGLDYYTDLVFEAVTVVGEHSYALGGGGRYDELVAQSGGPSMPAFGFGVGLERVIQTLLEQGNSLSTSTRRLRLIPMDEQADAFCFSWANRLRNLGIATEVDWSHKKPKLSLKDAADQQVSFVCLLGEQELATKQFIVKDMSLHQSFSGAQQDVEQRLVYEVQNA</sequence>
<dbReference type="SUPFAM" id="SSF52954">
    <property type="entry name" value="Class II aaRS ABD-related"/>
    <property type="match status" value="1"/>
</dbReference>
<dbReference type="InterPro" id="IPR041715">
    <property type="entry name" value="HisRS-like_core"/>
</dbReference>
<accession>G4NPG2</accession>
<dbReference type="GO" id="GO:0005524">
    <property type="term" value="F:ATP binding"/>
    <property type="evidence" value="ECO:0007669"/>
    <property type="project" value="UniProtKB-UniRule"/>
</dbReference>
<feature type="binding site" evidence="12">
    <location>
        <position position="141"/>
    </location>
    <ligand>
        <name>L-histidine</name>
        <dbReference type="ChEBI" id="CHEBI:57595"/>
    </ligand>
</feature>
<evidence type="ECO:0000256" key="10">
    <source>
        <dbReference type="ARBA" id="ARBA00047639"/>
    </source>
</evidence>
<dbReference type="FunFam" id="3.30.930.10:FF:000166">
    <property type="entry name" value="Histidine--tRNA ligase"/>
    <property type="match status" value="1"/>
</dbReference>
<organism evidence="14 15">
    <name type="scientific">Chlamydia trachomatis serovar A (strain A2497)</name>
    <dbReference type="NCBI Taxonomy" id="580047"/>
    <lineage>
        <taxon>Bacteria</taxon>
        <taxon>Pseudomonadati</taxon>
        <taxon>Chlamydiota</taxon>
        <taxon>Chlamydiia</taxon>
        <taxon>Chlamydiales</taxon>
        <taxon>Chlamydiaceae</taxon>
        <taxon>Chlamydia/Chlamydophila group</taxon>
        <taxon>Chlamydia</taxon>
    </lineage>
</organism>
<gene>
    <name evidence="11" type="primary">hisS</name>
    <name evidence="14" type="ordered locus">CTO_0593</name>
</gene>
<evidence type="ECO:0000256" key="7">
    <source>
        <dbReference type="ARBA" id="ARBA00022840"/>
    </source>
</evidence>
<dbReference type="EC" id="6.1.1.21" evidence="11"/>
<dbReference type="InterPro" id="IPR004154">
    <property type="entry name" value="Anticodon-bd"/>
</dbReference>
<evidence type="ECO:0000313" key="14">
    <source>
        <dbReference type="EMBL" id="AEP35408.1"/>
    </source>
</evidence>
<dbReference type="InterPro" id="IPR045864">
    <property type="entry name" value="aa-tRNA-synth_II/BPL/LPL"/>
</dbReference>
<dbReference type="PROSITE" id="PS50862">
    <property type="entry name" value="AA_TRNA_LIGASE_II"/>
    <property type="match status" value="1"/>
</dbReference>
<feature type="binding site" evidence="12">
    <location>
        <position position="145"/>
    </location>
    <ligand>
        <name>L-histidine</name>
        <dbReference type="ChEBI" id="CHEBI:57595"/>
    </ligand>
</feature>
<dbReference type="Pfam" id="PF13393">
    <property type="entry name" value="tRNA-synt_His"/>
    <property type="match status" value="1"/>
</dbReference>
<name>G4NPG2_CHLT4</name>
<comment type="similarity">
    <text evidence="2 11">Belongs to the class-II aminoacyl-tRNA synthetase family.</text>
</comment>
<evidence type="ECO:0000256" key="1">
    <source>
        <dbReference type="ARBA" id="ARBA00004496"/>
    </source>
</evidence>
<dbReference type="PANTHER" id="PTHR43707:SF1">
    <property type="entry name" value="HISTIDINE--TRNA LIGASE, MITOCHONDRIAL-RELATED"/>
    <property type="match status" value="1"/>
</dbReference>
<dbReference type="Gene3D" id="3.30.930.10">
    <property type="entry name" value="Bira Bifunctional Protein, Domain 2"/>
    <property type="match status" value="1"/>
</dbReference>
<dbReference type="InterPro" id="IPR004516">
    <property type="entry name" value="HisRS/HisZ"/>
</dbReference>
<protein>
    <recommendedName>
        <fullName evidence="11">Histidine--tRNA ligase</fullName>
        <ecNumber evidence="11">6.1.1.21</ecNumber>
    </recommendedName>
    <alternativeName>
        <fullName evidence="11">Histidyl-tRNA synthetase</fullName>
        <shortName evidence="11">HisRS</shortName>
    </alternativeName>
</protein>
<evidence type="ECO:0000256" key="3">
    <source>
        <dbReference type="ARBA" id="ARBA00011738"/>
    </source>
</evidence>
<feature type="binding site" evidence="12">
    <location>
        <position position="127"/>
    </location>
    <ligand>
        <name>L-histidine</name>
        <dbReference type="ChEBI" id="CHEBI:57595"/>
    </ligand>
</feature>
<evidence type="ECO:0000256" key="6">
    <source>
        <dbReference type="ARBA" id="ARBA00022741"/>
    </source>
</evidence>
<evidence type="ECO:0000256" key="12">
    <source>
        <dbReference type="PIRSR" id="PIRSR001549-1"/>
    </source>
</evidence>
<dbReference type="GO" id="GO:0005737">
    <property type="term" value="C:cytoplasm"/>
    <property type="evidence" value="ECO:0007669"/>
    <property type="project" value="UniProtKB-SubCell"/>
</dbReference>
<dbReference type="Pfam" id="PF03129">
    <property type="entry name" value="HGTP_anticodon"/>
    <property type="match status" value="1"/>
</dbReference>
<evidence type="ECO:0000313" key="15">
    <source>
        <dbReference type="Proteomes" id="UP000009287"/>
    </source>
</evidence>
<dbReference type="NCBIfam" id="TIGR00442">
    <property type="entry name" value="hisS"/>
    <property type="match status" value="1"/>
</dbReference>
<evidence type="ECO:0000256" key="9">
    <source>
        <dbReference type="ARBA" id="ARBA00023146"/>
    </source>
</evidence>
<evidence type="ECO:0000256" key="2">
    <source>
        <dbReference type="ARBA" id="ARBA00008226"/>
    </source>
</evidence>
<comment type="catalytic activity">
    <reaction evidence="10 11">
        <text>tRNA(His) + L-histidine + ATP = L-histidyl-tRNA(His) + AMP + diphosphate + H(+)</text>
        <dbReference type="Rhea" id="RHEA:17313"/>
        <dbReference type="Rhea" id="RHEA-COMP:9665"/>
        <dbReference type="Rhea" id="RHEA-COMP:9689"/>
        <dbReference type="ChEBI" id="CHEBI:15378"/>
        <dbReference type="ChEBI" id="CHEBI:30616"/>
        <dbReference type="ChEBI" id="CHEBI:33019"/>
        <dbReference type="ChEBI" id="CHEBI:57595"/>
        <dbReference type="ChEBI" id="CHEBI:78442"/>
        <dbReference type="ChEBI" id="CHEBI:78527"/>
        <dbReference type="ChEBI" id="CHEBI:456215"/>
        <dbReference type="EC" id="6.1.1.21"/>
    </reaction>
</comment>
<keyword evidence="8 11" id="KW-0648">Protein biosynthesis</keyword>
<keyword evidence="5 11" id="KW-0436">Ligase</keyword>
<dbReference type="AlphaFoldDB" id="G4NPG2"/>
<dbReference type="HAMAP" id="MF_00127">
    <property type="entry name" value="His_tRNA_synth"/>
    <property type="match status" value="1"/>
</dbReference>
<dbReference type="GO" id="GO:0006427">
    <property type="term" value="P:histidyl-tRNA aminoacylation"/>
    <property type="evidence" value="ECO:0007669"/>
    <property type="project" value="UniProtKB-UniRule"/>
</dbReference>
<evidence type="ECO:0000259" key="13">
    <source>
        <dbReference type="PROSITE" id="PS50862"/>
    </source>
</evidence>
<dbReference type="CDD" id="cd00773">
    <property type="entry name" value="HisRS-like_core"/>
    <property type="match status" value="1"/>
</dbReference>
<feature type="domain" description="Aminoacyl-transfer RNA synthetases class-II family profile" evidence="13">
    <location>
        <begin position="36"/>
        <end position="347"/>
    </location>
</feature>
<dbReference type="PANTHER" id="PTHR43707">
    <property type="entry name" value="HISTIDYL-TRNA SYNTHETASE"/>
    <property type="match status" value="1"/>
</dbReference>
<evidence type="ECO:0000256" key="4">
    <source>
        <dbReference type="ARBA" id="ARBA00022490"/>
    </source>
</evidence>
<dbReference type="Proteomes" id="UP000009287">
    <property type="component" value="Chromosome"/>
</dbReference>
<feature type="binding site" evidence="12">
    <location>
        <begin position="97"/>
        <end position="99"/>
    </location>
    <ligand>
        <name>L-histidine</name>
        <dbReference type="ChEBI" id="CHEBI:57595"/>
    </ligand>
</feature>
<dbReference type="EMBL" id="CP002401">
    <property type="protein sequence ID" value="AEP35408.1"/>
    <property type="molecule type" value="Genomic_DNA"/>
</dbReference>
<keyword evidence="4 11" id="KW-0963">Cytoplasm</keyword>
<evidence type="ECO:0000256" key="11">
    <source>
        <dbReference type="HAMAP-Rule" id="MF_00127"/>
    </source>
</evidence>